<proteinExistence type="predicted"/>
<evidence type="ECO:0000313" key="3">
    <source>
        <dbReference type="Proteomes" id="UP000053676"/>
    </source>
</evidence>
<organism evidence="2 3">
    <name type="scientific">Necator americanus</name>
    <name type="common">Human hookworm</name>
    <dbReference type="NCBI Taxonomy" id="51031"/>
    <lineage>
        <taxon>Eukaryota</taxon>
        <taxon>Metazoa</taxon>
        <taxon>Ecdysozoa</taxon>
        <taxon>Nematoda</taxon>
        <taxon>Chromadorea</taxon>
        <taxon>Rhabditida</taxon>
        <taxon>Rhabditina</taxon>
        <taxon>Rhabditomorpha</taxon>
        <taxon>Strongyloidea</taxon>
        <taxon>Ancylostomatidae</taxon>
        <taxon>Bunostominae</taxon>
        <taxon>Necator</taxon>
    </lineage>
</organism>
<protein>
    <submittedName>
        <fullName evidence="2">Uncharacterized protein</fullName>
    </submittedName>
</protein>
<keyword evidence="3" id="KW-1185">Reference proteome</keyword>
<dbReference type="KEGG" id="nai:NECAME_10823"/>
<accession>W2T6Y8</accession>
<name>W2T6Y8_NECAM</name>
<dbReference type="EMBL" id="KI660153">
    <property type="protein sequence ID" value="ETN77760.1"/>
    <property type="molecule type" value="Genomic_DNA"/>
</dbReference>
<dbReference type="Proteomes" id="UP000053676">
    <property type="component" value="Unassembled WGS sequence"/>
</dbReference>
<feature type="compositionally biased region" description="Basic and acidic residues" evidence="1">
    <location>
        <begin position="7"/>
        <end position="18"/>
    </location>
</feature>
<feature type="compositionally biased region" description="Low complexity" evidence="1">
    <location>
        <begin position="22"/>
        <end position="31"/>
    </location>
</feature>
<evidence type="ECO:0000256" key="1">
    <source>
        <dbReference type="SAM" id="MobiDB-lite"/>
    </source>
</evidence>
<reference evidence="3" key="1">
    <citation type="journal article" date="2014" name="Nat. Genet.">
        <title>Genome of the human hookworm Necator americanus.</title>
        <authorList>
            <person name="Tang Y.T."/>
            <person name="Gao X."/>
            <person name="Rosa B.A."/>
            <person name="Abubucker S."/>
            <person name="Hallsworth-Pepin K."/>
            <person name="Martin J."/>
            <person name="Tyagi R."/>
            <person name="Heizer E."/>
            <person name="Zhang X."/>
            <person name="Bhonagiri-Palsikar V."/>
            <person name="Minx P."/>
            <person name="Warren W.C."/>
            <person name="Wang Q."/>
            <person name="Zhan B."/>
            <person name="Hotez P.J."/>
            <person name="Sternberg P.W."/>
            <person name="Dougall A."/>
            <person name="Gaze S.T."/>
            <person name="Mulvenna J."/>
            <person name="Sotillo J."/>
            <person name="Ranganathan S."/>
            <person name="Rabelo E.M."/>
            <person name="Wilson R.K."/>
            <person name="Felgner P.L."/>
            <person name="Bethony J."/>
            <person name="Hawdon J.M."/>
            <person name="Gasser R.B."/>
            <person name="Loukas A."/>
            <person name="Mitreva M."/>
        </authorList>
    </citation>
    <scope>NUCLEOTIDE SEQUENCE [LARGE SCALE GENOMIC DNA]</scope>
</reference>
<dbReference type="OrthoDB" id="5976685at2759"/>
<feature type="region of interest" description="Disordered" evidence="1">
    <location>
        <begin position="1"/>
        <end position="39"/>
    </location>
</feature>
<gene>
    <name evidence="2" type="ORF">NECAME_10823</name>
</gene>
<sequence>MPPPATKPEDTTRSDRSVEQYPSTSSDTASTSRRRPPREQSSCFLCNDDHYTSDCGCYNSLGERCLRMAGQGRCLRCLYLHPPGQCRRERPCGICFSNWHHPALCPKNIRVVNDVTGDLRLFFDQMVALSQRNYEAKQPRHRGYSTSSNY</sequence>
<evidence type="ECO:0000313" key="2">
    <source>
        <dbReference type="EMBL" id="ETN77760.1"/>
    </source>
</evidence>
<dbReference type="AlphaFoldDB" id="W2T6Y8"/>